<evidence type="ECO:0000313" key="3">
    <source>
        <dbReference type="EMBL" id="CAG8485997.1"/>
    </source>
</evidence>
<dbReference type="Gene3D" id="3.10.20.90">
    <property type="entry name" value="Phosphatidylinositol 3-kinase Catalytic Subunit, Chain A, domain 1"/>
    <property type="match status" value="1"/>
</dbReference>
<evidence type="ECO:0000256" key="1">
    <source>
        <dbReference type="SAM" id="MobiDB-lite"/>
    </source>
</evidence>
<dbReference type="SMART" id="SM00727">
    <property type="entry name" value="STI1"/>
    <property type="match status" value="2"/>
</dbReference>
<dbReference type="OrthoDB" id="267397at2759"/>
<feature type="domain" description="Ubiquitin-like" evidence="2">
    <location>
        <begin position="32"/>
        <end position="80"/>
    </location>
</feature>
<dbReference type="InterPro" id="IPR015496">
    <property type="entry name" value="Ubiquilin"/>
</dbReference>
<gene>
    <name evidence="3" type="ORF">DEBURN_LOCUS3918</name>
</gene>
<dbReference type="InterPro" id="IPR029071">
    <property type="entry name" value="Ubiquitin-like_domsf"/>
</dbReference>
<sequence>MEDLSAERSIKVKFRPSAGDDFEYCFDPGQLTVQQLKEKLVSHTTIPADSMRLVYSGRVLKDEDMVEIYGVKEGHTIHVVRGAANRASEQAAQPVTPRNPNSNPSSNTFTINPLGLGANLDQDFMRSMMNSPMFRQLLSNPEIVRSMVMQNPTMRQMIERNPEIGHIINDPSFIRQTMDMARNPELMREMMRNNDRALANLETIPGGFNHLRRMYHTLQEPLESAGRHNDQSSEAANQRLAQLLNVERPPPPTGISPFAFLGFPPAQLV</sequence>
<evidence type="ECO:0000313" key="4">
    <source>
        <dbReference type="Proteomes" id="UP000789706"/>
    </source>
</evidence>
<keyword evidence="4" id="KW-1185">Reference proteome</keyword>
<feature type="region of interest" description="Disordered" evidence="1">
    <location>
        <begin position="86"/>
        <end position="112"/>
    </location>
</feature>
<dbReference type="InterPro" id="IPR000626">
    <property type="entry name" value="Ubiquitin-like_dom"/>
</dbReference>
<dbReference type="AlphaFoldDB" id="A0A9N8WE21"/>
<dbReference type="SMART" id="SM00213">
    <property type="entry name" value="UBQ"/>
    <property type="match status" value="1"/>
</dbReference>
<dbReference type="PROSITE" id="PS50053">
    <property type="entry name" value="UBIQUITIN_2"/>
    <property type="match status" value="1"/>
</dbReference>
<dbReference type="FunFam" id="1.10.260.100:FF:000001">
    <property type="entry name" value="Ubiquilin 1"/>
    <property type="match status" value="1"/>
</dbReference>
<proteinExistence type="predicted"/>
<feature type="compositionally biased region" description="Low complexity" evidence="1">
    <location>
        <begin position="94"/>
        <end position="112"/>
    </location>
</feature>
<dbReference type="GO" id="GO:0005829">
    <property type="term" value="C:cytosol"/>
    <property type="evidence" value="ECO:0007669"/>
    <property type="project" value="TreeGrafter"/>
</dbReference>
<dbReference type="Pfam" id="PF00240">
    <property type="entry name" value="ubiquitin"/>
    <property type="match status" value="1"/>
</dbReference>
<dbReference type="PANTHER" id="PTHR10677">
    <property type="entry name" value="UBIQUILIN"/>
    <property type="match status" value="1"/>
</dbReference>
<dbReference type="SUPFAM" id="SSF54236">
    <property type="entry name" value="Ubiquitin-like"/>
    <property type="match status" value="1"/>
</dbReference>
<dbReference type="GO" id="GO:0031593">
    <property type="term" value="F:polyubiquitin modification-dependent protein binding"/>
    <property type="evidence" value="ECO:0007669"/>
    <property type="project" value="TreeGrafter"/>
</dbReference>
<accession>A0A9N8WE21</accession>
<dbReference type="GO" id="GO:0006511">
    <property type="term" value="P:ubiquitin-dependent protein catabolic process"/>
    <property type="evidence" value="ECO:0007669"/>
    <property type="project" value="TreeGrafter"/>
</dbReference>
<dbReference type="Pfam" id="PF23195">
    <property type="entry name" value="UBQLN1"/>
    <property type="match status" value="1"/>
</dbReference>
<dbReference type="PANTHER" id="PTHR10677:SF3">
    <property type="entry name" value="FI07626P-RELATED"/>
    <property type="match status" value="1"/>
</dbReference>
<evidence type="ECO:0000259" key="2">
    <source>
        <dbReference type="PROSITE" id="PS50053"/>
    </source>
</evidence>
<comment type="caution">
    <text evidence="3">The sequence shown here is derived from an EMBL/GenBank/DDBJ whole genome shotgun (WGS) entry which is preliminary data.</text>
</comment>
<dbReference type="EMBL" id="CAJVPK010000268">
    <property type="protein sequence ID" value="CAG8485997.1"/>
    <property type="molecule type" value="Genomic_DNA"/>
</dbReference>
<dbReference type="Proteomes" id="UP000789706">
    <property type="component" value="Unassembled WGS sequence"/>
</dbReference>
<dbReference type="Gene3D" id="1.10.260.100">
    <property type="match status" value="1"/>
</dbReference>
<dbReference type="InterPro" id="IPR006636">
    <property type="entry name" value="STI1_HS-bd"/>
</dbReference>
<name>A0A9N8WE21_9GLOM</name>
<reference evidence="3" key="1">
    <citation type="submission" date="2021-06" db="EMBL/GenBank/DDBJ databases">
        <authorList>
            <person name="Kallberg Y."/>
            <person name="Tangrot J."/>
            <person name="Rosling A."/>
        </authorList>
    </citation>
    <scope>NUCLEOTIDE SEQUENCE</scope>
    <source>
        <strain evidence="3">AZ414A</strain>
    </source>
</reference>
<protein>
    <submittedName>
        <fullName evidence="3">8114_t:CDS:1</fullName>
    </submittedName>
</protein>
<organism evidence="3 4">
    <name type="scientific">Diversispora eburnea</name>
    <dbReference type="NCBI Taxonomy" id="1213867"/>
    <lineage>
        <taxon>Eukaryota</taxon>
        <taxon>Fungi</taxon>
        <taxon>Fungi incertae sedis</taxon>
        <taxon>Mucoromycota</taxon>
        <taxon>Glomeromycotina</taxon>
        <taxon>Glomeromycetes</taxon>
        <taxon>Diversisporales</taxon>
        <taxon>Diversisporaceae</taxon>
        <taxon>Diversispora</taxon>
    </lineage>
</organism>